<keyword evidence="3" id="KW-1185">Reference proteome</keyword>
<keyword evidence="1" id="KW-0175">Coiled coil</keyword>
<dbReference type="Proteomes" id="UP000605970">
    <property type="component" value="Unassembled WGS sequence"/>
</dbReference>
<evidence type="ECO:0000313" key="3">
    <source>
        <dbReference type="Proteomes" id="UP000605970"/>
    </source>
</evidence>
<dbReference type="EMBL" id="JABEBT010000020">
    <property type="protein sequence ID" value="KAF7637372.1"/>
    <property type="molecule type" value="Genomic_DNA"/>
</dbReference>
<organism evidence="2 3">
    <name type="scientific">Meloidogyne graminicola</name>
    <dbReference type="NCBI Taxonomy" id="189291"/>
    <lineage>
        <taxon>Eukaryota</taxon>
        <taxon>Metazoa</taxon>
        <taxon>Ecdysozoa</taxon>
        <taxon>Nematoda</taxon>
        <taxon>Chromadorea</taxon>
        <taxon>Rhabditida</taxon>
        <taxon>Tylenchina</taxon>
        <taxon>Tylenchomorpha</taxon>
        <taxon>Tylenchoidea</taxon>
        <taxon>Meloidogynidae</taxon>
        <taxon>Meloidogyninae</taxon>
        <taxon>Meloidogyne</taxon>
    </lineage>
</organism>
<gene>
    <name evidence="2" type="ORF">Mgra_00003117</name>
</gene>
<proteinExistence type="predicted"/>
<comment type="caution">
    <text evidence="2">The sequence shown here is derived from an EMBL/GenBank/DDBJ whole genome shotgun (WGS) entry which is preliminary data.</text>
</comment>
<name>A0A8S9ZUK0_9BILA</name>
<reference evidence="2" key="1">
    <citation type="journal article" date="2020" name="Ecol. Evol.">
        <title>Genome structure and content of the rice root-knot nematode (Meloidogyne graminicola).</title>
        <authorList>
            <person name="Phan N.T."/>
            <person name="Danchin E.G.J."/>
            <person name="Klopp C."/>
            <person name="Perfus-Barbeoch L."/>
            <person name="Kozlowski D.K."/>
            <person name="Koutsovoulos G.D."/>
            <person name="Lopez-Roques C."/>
            <person name="Bouchez O."/>
            <person name="Zahm M."/>
            <person name="Besnard G."/>
            <person name="Bellafiore S."/>
        </authorList>
    </citation>
    <scope>NUCLEOTIDE SEQUENCE</scope>
    <source>
        <strain evidence="2">VN-18</strain>
    </source>
</reference>
<evidence type="ECO:0000256" key="1">
    <source>
        <dbReference type="SAM" id="Coils"/>
    </source>
</evidence>
<accession>A0A8S9ZUK0</accession>
<evidence type="ECO:0000313" key="2">
    <source>
        <dbReference type="EMBL" id="KAF7637372.1"/>
    </source>
</evidence>
<protein>
    <submittedName>
        <fullName evidence="2">Uncharacterized protein</fullName>
    </submittedName>
</protein>
<dbReference type="OrthoDB" id="5904397at2759"/>
<sequence>MLIALVYLNLFDKMKRFVSGNIYLNNTNWLPAFHNCQLKCRIDSEICQMSGPIVRIRKQRCFELPLECRRNLKKFLGGAELFTKSNYRIWRNIVSSNLDKKVKMENKQNNSSKKLIKNLKNNLIKENKNINYLPLKEEFLLPLSQDNDILIPVDLLFNTKQQILKNKKKNNNKQKKYLFNFSKYFIIISTKLLLNTLSTPITPTTLKITQKHVNNIKNKIQQNYFELNNTENKIISNKFNNSSNLQRIEIFGPPIKSSNISHHQQLISKDSFIYQQPKQFQNKEEKQINDLKFKLIPPWWTFKK</sequence>
<feature type="coiled-coil region" evidence="1">
    <location>
        <begin position="102"/>
        <end position="129"/>
    </location>
</feature>
<dbReference type="AlphaFoldDB" id="A0A8S9ZUK0"/>